<dbReference type="PANTHER" id="PTHR11686:SF9">
    <property type="entry name" value="RE13973P"/>
    <property type="match status" value="1"/>
</dbReference>
<proteinExistence type="predicted"/>
<dbReference type="AlphaFoldDB" id="A0A8K0KE57"/>
<dbReference type="SUPFAM" id="SSF56235">
    <property type="entry name" value="N-terminal nucleophile aminohydrolases (Ntn hydrolases)"/>
    <property type="match status" value="1"/>
</dbReference>
<evidence type="ECO:0008006" key="6">
    <source>
        <dbReference type="Google" id="ProtNLM"/>
    </source>
</evidence>
<feature type="region of interest" description="Disordered" evidence="3">
    <location>
        <begin position="265"/>
        <end position="287"/>
    </location>
</feature>
<feature type="compositionally biased region" description="Polar residues" evidence="3">
    <location>
        <begin position="275"/>
        <end position="284"/>
    </location>
</feature>
<accession>A0A8K0KE57</accession>
<sequence length="454" mass="49973">MTAPSAVSRERLWRINITIIIVNKNLISDFKGPLAVGVPGELKGYWEAHKRFGRLPWAQVVHPTVEMCERGYRISKHQVDSLTIDEDNIKQDSTLRDVFIEPKTGNFWREGSLIQNEKICKTLRVIEEKGGDELYRGKLAHDLVKDIQDMGGIMTLEDLSNYRVRWSDPVEVSLLGDLLLHTTPLPSSGPLLAFILSVIDAFGPLSVNNVSSTITTYHRITEVFKYAFAHRGKLGDPYFADVHEVMKNLTSRDFAKWIRKQIKDDSTSNDPAHYQTESSISPDNHGTAHVSVIAPDGDAVSITSSINLYFGAGFASKSTGIILNSCMDDFSIAGFENYFGIPPSEANRISANKKALSSMAPAIIVEGRGNVRMVIGAAGGTKIPTAIALVISKLPVGNQPDYSIEQVLHGLKMLGHKLSRYRERGSIVSAIAKQGAHLFANVDYRKGGEVLGLN</sequence>
<evidence type="ECO:0000256" key="3">
    <source>
        <dbReference type="SAM" id="MobiDB-lite"/>
    </source>
</evidence>
<dbReference type="InterPro" id="IPR043137">
    <property type="entry name" value="GGT_ssub_C"/>
</dbReference>
<reference evidence="4" key="2">
    <citation type="submission" date="2017-10" db="EMBL/GenBank/DDBJ databases">
        <title>Ladona fulva Genome sequencing and assembly.</title>
        <authorList>
            <person name="Murali S."/>
            <person name="Richards S."/>
            <person name="Bandaranaike D."/>
            <person name="Bellair M."/>
            <person name="Blankenburg K."/>
            <person name="Chao H."/>
            <person name="Dinh H."/>
            <person name="Doddapaneni H."/>
            <person name="Dugan-Rocha S."/>
            <person name="Elkadiri S."/>
            <person name="Gnanaolivu R."/>
            <person name="Hernandez B."/>
            <person name="Skinner E."/>
            <person name="Javaid M."/>
            <person name="Lee S."/>
            <person name="Li M."/>
            <person name="Ming W."/>
            <person name="Munidasa M."/>
            <person name="Muniz J."/>
            <person name="Nguyen L."/>
            <person name="Hughes D."/>
            <person name="Osuji N."/>
            <person name="Pu L.-L."/>
            <person name="Puazo M."/>
            <person name="Qu C."/>
            <person name="Quiroz J."/>
            <person name="Raj R."/>
            <person name="Weissenberger G."/>
            <person name="Xin Y."/>
            <person name="Zou X."/>
            <person name="Han Y."/>
            <person name="Worley K."/>
            <person name="Muzny D."/>
            <person name="Gibbs R."/>
        </authorList>
    </citation>
    <scope>NUCLEOTIDE SEQUENCE</scope>
    <source>
        <strain evidence="4">Sampled in the wild</strain>
    </source>
</reference>
<gene>
    <name evidence="4" type="ORF">J437_LFUL012059</name>
</gene>
<dbReference type="GO" id="GO:0036374">
    <property type="term" value="F:glutathione hydrolase activity"/>
    <property type="evidence" value="ECO:0007669"/>
    <property type="project" value="InterPro"/>
</dbReference>
<dbReference type="FunFam" id="1.10.246.130:FF:000001">
    <property type="entry name" value="Gamma-glutamyltransferase 5 isoform 1"/>
    <property type="match status" value="1"/>
</dbReference>
<organism evidence="4 5">
    <name type="scientific">Ladona fulva</name>
    <name type="common">Scarce chaser dragonfly</name>
    <name type="synonym">Libellula fulva</name>
    <dbReference type="NCBI Taxonomy" id="123851"/>
    <lineage>
        <taxon>Eukaryota</taxon>
        <taxon>Metazoa</taxon>
        <taxon>Ecdysozoa</taxon>
        <taxon>Arthropoda</taxon>
        <taxon>Hexapoda</taxon>
        <taxon>Insecta</taxon>
        <taxon>Pterygota</taxon>
        <taxon>Palaeoptera</taxon>
        <taxon>Odonata</taxon>
        <taxon>Epiprocta</taxon>
        <taxon>Anisoptera</taxon>
        <taxon>Libelluloidea</taxon>
        <taxon>Libellulidae</taxon>
        <taxon>Ladona</taxon>
    </lineage>
</organism>
<dbReference type="EMBL" id="KZ308588">
    <property type="protein sequence ID" value="KAG8232035.1"/>
    <property type="molecule type" value="Genomic_DNA"/>
</dbReference>
<keyword evidence="5" id="KW-1185">Reference proteome</keyword>
<dbReference type="Pfam" id="PF01019">
    <property type="entry name" value="G_glu_transpept"/>
    <property type="match status" value="1"/>
</dbReference>
<dbReference type="OrthoDB" id="1081007at2759"/>
<evidence type="ECO:0000313" key="4">
    <source>
        <dbReference type="EMBL" id="KAG8232035.1"/>
    </source>
</evidence>
<dbReference type="InterPro" id="IPR000101">
    <property type="entry name" value="GGT_peptidase"/>
</dbReference>
<dbReference type="Gene3D" id="3.60.20.40">
    <property type="match status" value="1"/>
</dbReference>
<name>A0A8K0KE57_LADFU</name>
<dbReference type="GO" id="GO:0006751">
    <property type="term" value="P:glutathione catabolic process"/>
    <property type="evidence" value="ECO:0007669"/>
    <property type="project" value="InterPro"/>
</dbReference>
<evidence type="ECO:0000313" key="5">
    <source>
        <dbReference type="Proteomes" id="UP000792457"/>
    </source>
</evidence>
<evidence type="ECO:0000256" key="1">
    <source>
        <dbReference type="PIRSR" id="PIRSR600101-1"/>
    </source>
</evidence>
<evidence type="ECO:0000256" key="2">
    <source>
        <dbReference type="PIRSR" id="PIRSR600101-2"/>
    </source>
</evidence>
<dbReference type="Gene3D" id="1.10.246.130">
    <property type="match status" value="1"/>
</dbReference>
<feature type="active site" description="Nucleophile" evidence="1">
    <location>
        <position position="287"/>
    </location>
</feature>
<feature type="binding site" evidence="2">
    <location>
        <position position="329"/>
    </location>
    <ligand>
        <name>L-glutamate</name>
        <dbReference type="ChEBI" id="CHEBI:29985"/>
    </ligand>
</feature>
<feature type="binding site" evidence="2">
    <location>
        <begin position="357"/>
        <end position="358"/>
    </location>
    <ligand>
        <name>L-glutamate</name>
        <dbReference type="ChEBI" id="CHEBI:29985"/>
    </ligand>
</feature>
<dbReference type="InterPro" id="IPR043138">
    <property type="entry name" value="GGT_lsub"/>
</dbReference>
<comment type="caution">
    <text evidence="4">The sequence shown here is derived from an EMBL/GenBank/DDBJ whole genome shotgun (WGS) entry which is preliminary data.</text>
</comment>
<dbReference type="PANTHER" id="PTHR11686">
    <property type="entry name" value="GAMMA GLUTAMYL TRANSPEPTIDASE"/>
    <property type="match status" value="1"/>
</dbReference>
<feature type="binding site" evidence="2">
    <location>
        <position position="380"/>
    </location>
    <ligand>
        <name>L-glutamate</name>
        <dbReference type="ChEBI" id="CHEBI:29985"/>
    </ligand>
</feature>
<protein>
    <recommendedName>
        <fullName evidence="6">Gamma-glutamyltransferase</fullName>
    </recommendedName>
</protein>
<dbReference type="InterPro" id="IPR029055">
    <property type="entry name" value="Ntn_hydrolases_N"/>
</dbReference>
<reference evidence="4" key="1">
    <citation type="submission" date="2013-04" db="EMBL/GenBank/DDBJ databases">
        <authorList>
            <person name="Qu J."/>
            <person name="Murali S.C."/>
            <person name="Bandaranaike D."/>
            <person name="Bellair M."/>
            <person name="Blankenburg K."/>
            <person name="Chao H."/>
            <person name="Dinh H."/>
            <person name="Doddapaneni H."/>
            <person name="Downs B."/>
            <person name="Dugan-Rocha S."/>
            <person name="Elkadiri S."/>
            <person name="Gnanaolivu R.D."/>
            <person name="Hernandez B."/>
            <person name="Javaid M."/>
            <person name="Jayaseelan J.C."/>
            <person name="Lee S."/>
            <person name="Li M."/>
            <person name="Ming W."/>
            <person name="Munidasa M."/>
            <person name="Muniz J."/>
            <person name="Nguyen L."/>
            <person name="Ongeri F."/>
            <person name="Osuji N."/>
            <person name="Pu L.-L."/>
            <person name="Puazo M."/>
            <person name="Qu C."/>
            <person name="Quiroz J."/>
            <person name="Raj R."/>
            <person name="Weissenberger G."/>
            <person name="Xin Y."/>
            <person name="Zou X."/>
            <person name="Han Y."/>
            <person name="Richards S."/>
            <person name="Worley K."/>
            <person name="Muzny D."/>
            <person name="Gibbs R."/>
        </authorList>
    </citation>
    <scope>NUCLEOTIDE SEQUENCE</scope>
    <source>
        <strain evidence="4">Sampled in the wild</strain>
    </source>
</reference>
<dbReference type="Proteomes" id="UP000792457">
    <property type="component" value="Unassembled WGS sequence"/>
</dbReference>
<dbReference type="PRINTS" id="PR01210">
    <property type="entry name" value="GGTRANSPTASE"/>
</dbReference>
<dbReference type="GO" id="GO:0005886">
    <property type="term" value="C:plasma membrane"/>
    <property type="evidence" value="ECO:0007669"/>
    <property type="project" value="TreeGrafter"/>
</dbReference>
<feature type="binding site" evidence="2">
    <location>
        <begin position="305"/>
        <end position="307"/>
    </location>
    <ligand>
        <name>L-glutamate</name>
        <dbReference type="ChEBI" id="CHEBI:29985"/>
    </ligand>
</feature>